<name>A0A645I8L9_9ZZZZ</name>
<dbReference type="PANTHER" id="PTHR40083">
    <property type="entry name" value="UPF0122 PROTEIN CBO2450/CLC_2298"/>
    <property type="match status" value="1"/>
</dbReference>
<evidence type="ECO:0000256" key="2">
    <source>
        <dbReference type="ARBA" id="ARBA00024764"/>
    </source>
</evidence>
<evidence type="ECO:0000313" key="3">
    <source>
        <dbReference type="EMBL" id="MPN47470.1"/>
    </source>
</evidence>
<sequence>MLAKNEEINELLDWYSALLTVKQIDIMNLYYREDLSLMEIAENLQISRSAVYDLLKRTVNSLHNYEKRLNLVKNYKMRLVIYRQLDEIDCQEVKELTKKLQELE</sequence>
<dbReference type="InterPro" id="IPR036388">
    <property type="entry name" value="WH-like_DNA-bd_sf"/>
</dbReference>
<dbReference type="InterPro" id="IPR007394">
    <property type="entry name" value="UPF0122"/>
</dbReference>
<comment type="similarity">
    <text evidence="1">Belongs to the UPF0122 family.</text>
</comment>
<protein>
    <submittedName>
        <fullName evidence="3">Uncharacterized protein</fullName>
    </submittedName>
</protein>
<dbReference type="Pfam" id="PF04297">
    <property type="entry name" value="UPF0122"/>
    <property type="match status" value="1"/>
</dbReference>
<dbReference type="Gene3D" id="1.10.10.10">
    <property type="entry name" value="Winged helix-like DNA-binding domain superfamily/Winged helix DNA-binding domain"/>
    <property type="match status" value="1"/>
</dbReference>
<comment type="function">
    <text evidence="2">Might take part in the signal recognition particle (SRP) pathway. This is inferred from the conservation of its genetic proximity to ftsY/ffh. May be a regulatory protein.</text>
</comment>
<gene>
    <name evidence="3" type="ORF">SDC9_195072</name>
</gene>
<comment type="caution">
    <text evidence="3">The sequence shown here is derived from an EMBL/GenBank/DDBJ whole genome shotgun (WGS) entry which is preliminary data.</text>
</comment>
<dbReference type="AlphaFoldDB" id="A0A645I8L9"/>
<proteinExistence type="inferred from homology"/>
<dbReference type="InterPro" id="IPR054831">
    <property type="entry name" value="UPF0122_fam_protein"/>
</dbReference>
<organism evidence="3">
    <name type="scientific">bioreactor metagenome</name>
    <dbReference type="NCBI Taxonomy" id="1076179"/>
    <lineage>
        <taxon>unclassified sequences</taxon>
        <taxon>metagenomes</taxon>
        <taxon>ecological metagenomes</taxon>
    </lineage>
</organism>
<dbReference type="PANTHER" id="PTHR40083:SF1">
    <property type="entry name" value="UPF0122 PROTEIN YLXM"/>
    <property type="match status" value="1"/>
</dbReference>
<dbReference type="InterPro" id="IPR013324">
    <property type="entry name" value="RNA_pol_sigma_r3/r4-like"/>
</dbReference>
<evidence type="ECO:0000256" key="1">
    <source>
        <dbReference type="ARBA" id="ARBA00008720"/>
    </source>
</evidence>
<dbReference type="NCBIfam" id="NF045758">
    <property type="entry name" value="YlxM"/>
    <property type="match status" value="1"/>
</dbReference>
<reference evidence="3" key="1">
    <citation type="submission" date="2019-08" db="EMBL/GenBank/DDBJ databases">
        <authorList>
            <person name="Kucharzyk K."/>
            <person name="Murdoch R.W."/>
            <person name="Higgins S."/>
            <person name="Loffler F."/>
        </authorList>
    </citation>
    <scope>NUCLEOTIDE SEQUENCE</scope>
</reference>
<dbReference type="EMBL" id="VSSQ01108981">
    <property type="protein sequence ID" value="MPN47470.1"/>
    <property type="molecule type" value="Genomic_DNA"/>
</dbReference>
<accession>A0A645I8L9</accession>
<dbReference type="SUPFAM" id="SSF88659">
    <property type="entry name" value="Sigma3 and sigma4 domains of RNA polymerase sigma factors"/>
    <property type="match status" value="1"/>
</dbReference>
<dbReference type="HAMAP" id="MF_00245">
    <property type="entry name" value="UPF0122"/>
    <property type="match status" value="1"/>
</dbReference>